<dbReference type="PANTHER" id="PTHR35007:SF1">
    <property type="entry name" value="PILUS ASSEMBLY PROTEIN"/>
    <property type="match status" value="1"/>
</dbReference>
<dbReference type="EMBL" id="WBZC01000010">
    <property type="protein sequence ID" value="KAB3537406.1"/>
    <property type="molecule type" value="Genomic_DNA"/>
</dbReference>
<dbReference type="PANTHER" id="PTHR35007">
    <property type="entry name" value="INTEGRAL MEMBRANE PROTEIN-RELATED"/>
    <property type="match status" value="1"/>
</dbReference>
<dbReference type="Proteomes" id="UP000432715">
    <property type="component" value="Unassembled WGS sequence"/>
</dbReference>
<feature type="transmembrane region" description="Helical" evidence="1">
    <location>
        <begin position="207"/>
        <end position="230"/>
    </location>
</feature>
<dbReference type="OrthoDB" id="9796142at2"/>
<keyword evidence="1" id="KW-1133">Transmembrane helix</keyword>
<evidence type="ECO:0000313" key="2">
    <source>
        <dbReference type="EMBL" id="KAB3537406.1"/>
    </source>
</evidence>
<name>A0A6I0FDS0_9FIRM</name>
<proteinExistence type="predicted"/>
<keyword evidence="1" id="KW-0812">Transmembrane</keyword>
<keyword evidence="3" id="KW-1185">Reference proteome</keyword>
<gene>
    <name evidence="2" type="ORF">F8154_02740</name>
</gene>
<protein>
    <submittedName>
        <fullName evidence="2">Pilus assembly protein TadB</fullName>
    </submittedName>
</protein>
<keyword evidence="1" id="KW-0472">Membrane</keyword>
<organism evidence="2 3">
    <name type="scientific">Alkaliphilus pronyensis</name>
    <dbReference type="NCBI Taxonomy" id="1482732"/>
    <lineage>
        <taxon>Bacteria</taxon>
        <taxon>Bacillati</taxon>
        <taxon>Bacillota</taxon>
        <taxon>Clostridia</taxon>
        <taxon>Peptostreptococcales</taxon>
        <taxon>Natronincolaceae</taxon>
        <taxon>Alkaliphilus</taxon>
    </lineage>
</organism>
<accession>A0A6I0FDS0</accession>
<sequence length="239" mass="27616">MKEREYFFYTLIAFIFLFSIGYILYQSIFLSFLLTPLAFLYPQYKRKEIIKNRRLLLLNQFKEAMYVIASSLSAGKSLEGSIKDALKDMMAIYDDPETLILKELAIIVKRLELNDTVESAIVDLAERSKLEDIRNFADVIIICKRTGGNLIEVMSNTSKIIGEKIAFTQELNLILAQRKFDQKILTIMPFILIVLLSYITQDYMEPIFTTVVGRIVMTIAFFMIMLAVIISKKIMEIEV</sequence>
<comment type="caution">
    <text evidence="2">The sequence shown here is derived from an EMBL/GenBank/DDBJ whole genome shotgun (WGS) entry which is preliminary data.</text>
</comment>
<evidence type="ECO:0000313" key="3">
    <source>
        <dbReference type="Proteomes" id="UP000432715"/>
    </source>
</evidence>
<feature type="transmembrane region" description="Helical" evidence="1">
    <location>
        <begin position="6"/>
        <end position="39"/>
    </location>
</feature>
<reference evidence="2 3" key="1">
    <citation type="submission" date="2019-10" db="EMBL/GenBank/DDBJ databases">
        <title>Alkaliphilus serpentinus sp. nov. and Alkaliphilus pronyensis sp. nov., two novel anaerobic alkaliphilic species isolated from the serpentinized-hosted hydrothermal field of the Prony Bay (New Caledonia).</title>
        <authorList>
            <person name="Postec A."/>
        </authorList>
    </citation>
    <scope>NUCLEOTIDE SEQUENCE [LARGE SCALE GENOMIC DNA]</scope>
    <source>
        <strain evidence="2 3">LacV</strain>
    </source>
</reference>
<evidence type="ECO:0000256" key="1">
    <source>
        <dbReference type="SAM" id="Phobius"/>
    </source>
</evidence>
<feature type="transmembrane region" description="Helical" evidence="1">
    <location>
        <begin position="184"/>
        <end position="201"/>
    </location>
</feature>
<dbReference type="AlphaFoldDB" id="A0A6I0FDS0"/>